<protein>
    <submittedName>
        <fullName evidence="1">Uncharacterized protein</fullName>
    </submittedName>
</protein>
<gene>
    <name evidence="1" type="ORF">NNJEOMEG_00195</name>
</gene>
<dbReference type="PANTHER" id="PTHR35882:SF2">
    <property type="entry name" value="PELA"/>
    <property type="match status" value="1"/>
</dbReference>
<accession>A0A6V8LMZ1</accession>
<proteinExistence type="predicted"/>
<dbReference type="CDD" id="cd10922">
    <property type="entry name" value="CE4_PelA_like_C"/>
    <property type="match status" value="1"/>
</dbReference>
<organism evidence="1 2">
    <name type="scientific">Fundidesulfovibrio magnetotacticus</name>
    <dbReference type="NCBI Taxonomy" id="2730080"/>
    <lineage>
        <taxon>Bacteria</taxon>
        <taxon>Pseudomonadati</taxon>
        <taxon>Thermodesulfobacteriota</taxon>
        <taxon>Desulfovibrionia</taxon>
        <taxon>Desulfovibrionales</taxon>
        <taxon>Desulfovibrionaceae</taxon>
        <taxon>Fundidesulfovibrio</taxon>
    </lineage>
</organism>
<comment type="caution">
    <text evidence="1">The sequence shown here is derived from an EMBL/GenBank/DDBJ whole genome shotgun (WGS) entry which is preliminary data.</text>
</comment>
<name>A0A6V8LMZ1_9BACT</name>
<reference evidence="1 2" key="2">
    <citation type="submission" date="2020-05" db="EMBL/GenBank/DDBJ databases">
        <title>Draft genome sequence of Desulfovibrio sp. strainFSS-1.</title>
        <authorList>
            <person name="Shimoshige H."/>
            <person name="Kobayashi H."/>
            <person name="Maekawa T."/>
        </authorList>
    </citation>
    <scope>NUCLEOTIDE SEQUENCE [LARGE SCALE GENOMIC DNA]</scope>
    <source>
        <strain evidence="1 2">SIID29052-01</strain>
    </source>
</reference>
<dbReference type="RefSeq" id="WP_173080420.1">
    <property type="nucleotide sequence ID" value="NZ_BLTE01000001.1"/>
</dbReference>
<dbReference type="EMBL" id="BLTE01000001">
    <property type="protein sequence ID" value="GFK92370.1"/>
    <property type="molecule type" value="Genomic_DNA"/>
</dbReference>
<sequence length="722" mass="79371">MGHRMSPGTAGFLRSGRGWRPLAVLAALTFLLALFPADAPPAAPSGPDAPGPVERRVLILCNTATQNPLTNTLAYHGFQTVLNYLGLVAVSFDLAERPLPGPEEMRDVRAVIVSLNTSEVYRAGEYHEWLHRQLDAGRKLVVLDSLGPGEALETPEGTARFLELYERLGVRYKAGPVKDRSRLRFTTLDPAMTGYERKHPSHPSHYEHITPLRPDVRVHVGVSTDRPEDGESPMVFTSDTGGVIFGNEFAYWLDPLSTRSKWYIDPFVFMARALDLPVYPVPDPTTLNGRRVAFSHVDADGFSGVSLIDRTRTCAAVLSDEVLSKVDFPVSFSVIEAEISPDFFGNAKLMDTARDILALPNVEPASHTFSHPFFWNPGNKDQVRYTDRFAFDIPGYALDPWREIAGSVDFVNNNLVPEGKRCRLLFWSGACDPLPEHQAIARDNGLLAINGGDTLWDAAHDSLFGVKPLHRHLGGGLHQIHIGQANDNILTNLWRGPFNGYRNIIETFKRTGSPRRLKPIDIYYHVFSTEKLGGLNALKEVYAWVAAQPVAPLFTSAYVQSVQDWMDVHLERLGPDLFSVADYGLSLTLRLPADGPAPDMSRCENVLGYDRQPEGLYVHLAPGQKRAVLALAAKDDAPAGAPFLRAASGYVRDWTVTERVLTFTTQFFTRNGKVTLGGLRPGVVYWASGPALGGRSVGRAASEEGTVSLEGLASGALTLRFP</sequence>
<dbReference type="PANTHER" id="PTHR35882">
    <property type="entry name" value="PELA"/>
    <property type="match status" value="1"/>
</dbReference>
<evidence type="ECO:0000313" key="1">
    <source>
        <dbReference type="EMBL" id="GFK92370.1"/>
    </source>
</evidence>
<keyword evidence="2" id="KW-1185">Reference proteome</keyword>
<reference evidence="1 2" key="1">
    <citation type="submission" date="2020-04" db="EMBL/GenBank/DDBJ databases">
        <authorList>
            <consortium name="Desulfovibrio sp. FSS-1 genome sequencing consortium"/>
            <person name="Shimoshige H."/>
            <person name="Kobayashi H."/>
            <person name="Maekawa T."/>
        </authorList>
    </citation>
    <scope>NUCLEOTIDE SEQUENCE [LARGE SCALE GENOMIC DNA]</scope>
    <source>
        <strain evidence="1 2">SIID29052-01</strain>
    </source>
</reference>
<evidence type="ECO:0000313" key="2">
    <source>
        <dbReference type="Proteomes" id="UP000494245"/>
    </source>
</evidence>
<dbReference type="Proteomes" id="UP000494245">
    <property type="component" value="Unassembled WGS sequence"/>
</dbReference>
<dbReference type="AlphaFoldDB" id="A0A6V8LMZ1"/>